<reference evidence="1 2" key="1">
    <citation type="submission" date="2022-02" db="EMBL/GenBank/DDBJ databases">
        <title>Draft genome sequence of Mezorhizobium retamae strain IRAMC:0171 isolated from Retama raetam nodules.</title>
        <authorList>
            <person name="Bengaied R."/>
            <person name="Sbissi I."/>
            <person name="Huber K."/>
            <person name="Ghodbane F."/>
            <person name="Nouioui I."/>
            <person name="Tarhouni M."/>
            <person name="Gtari M."/>
        </authorList>
    </citation>
    <scope>NUCLEOTIDE SEQUENCE [LARGE SCALE GENOMIC DNA]</scope>
    <source>
        <strain evidence="1 2">IRAMC:0171</strain>
    </source>
</reference>
<proteinExistence type="predicted"/>
<evidence type="ECO:0000313" key="1">
    <source>
        <dbReference type="EMBL" id="MCG7504041.1"/>
    </source>
</evidence>
<dbReference type="InterPro" id="IPR010263">
    <property type="entry name" value="T6SS_TssK"/>
</dbReference>
<dbReference type="PANTHER" id="PTHR35566">
    <property type="entry name" value="BLR3599 PROTEIN"/>
    <property type="match status" value="1"/>
</dbReference>
<gene>
    <name evidence="1" type="primary">tssK</name>
    <name evidence="1" type="ORF">L4923_03320</name>
</gene>
<name>A0ABS9Q9G0_9HYPH</name>
<comment type="caution">
    <text evidence="1">The sequence shown here is derived from an EMBL/GenBank/DDBJ whole genome shotgun (WGS) entry which is preliminary data.</text>
</comment>
<organism evidence="1 2">
    <name type="scientific">Mesorhizobium retamae</name>
    <dbReference type="NCBI Taxonomy" id="2912854"/>
    <lineage>
        <taxon>Bacteria</taxon>
        <taxon>Pseudomonadati</taxon>
        <taxon>Pseudomonadota</taxon>
        <taxon>Alphaproteobacteria</taxon>
        <taxon>Hyphomicrobiales</taxon>
        <taxon>Phyllobacteriaceae</taxon>
        <taxon>Mesorhizobium</taxon>
    </lineage>
</organism>
<dbReference type="EMBL" id="JAKREW010000001">
    <property type="protein sequence ID" value="MCG7504041.1"/>
    <property type="molecule type" value="Genomic_DNA"/>
</dbReference>
<dbReference type="RefSeq" id="WP_239361999.1">
    <property type="nucleotide sequence ID" value="NZ_JAKREW010000001.1"/>
</dbReference>
<protein>
    <submittedName>
        <fullName evidence="1">Type VI secretion system baseplate subunit TssK</fullName>
    </submittedName>
</protein>
<accession>A0ABS9Q9G0</accession>
<dbReference type="Pfam" id="PF05936">
    <property type="entry name" value="T6SS_VasE"/>
    <property type="match status" value="1"/>
</dbReference>
<keyword evidence="2" id="KW-1185">Reference proteome</keyword>
<dbReference type="Proteomes" id="UP001201701">
    <property type="component" value="Unassembled WGS sequence"/>
</dbReference>
<sequence length="445" mass="49000">MTHENRVVWTEGMFLRVQHFQQADRWAENIVAHTGRSLVAFPWGVSRLAINKQLLGTGRVGLSDVAGLMPDGTAFDAPGATDLPPPLEIAEGEKDRLVYLALPIAQKGGAEIGDGRSDARNVRYEPVRYESQDTNLGSSIVMPIDIGRLKLRLKLEGEDMAGFERIAIARVLEVKQDQNVILDELFIPTTLNCGASLVLESIASEIMGIVTHRAEAIADRMGDPSVRGTAEVSDFQFLQVLNRYEAILRHRFQNLGSTHPEALYALFVQLAGEISTFTKERRRGIEFSGYRHADLQSSFAPVVADIRESLSTVLERSAIEIPLEERRHGVRVGLISDRGLLTGSGFVLAVRSDLPQEALRSSLPRQIKIGPVERIAELVNVALPGIAINPLPVAPRQLPYRPGTTYFELDKDGPLWKQLTTTGGIALHIAGEFPSIEIELWAIKA</sequence>
<dbReference type="PANTHER" id="PTHR35566:SF1">
    <property type="entry name" value="TYPE VI SECRETION SYSTEM BASEPLATE COMPONENT TSSK1"/>
    <property type="match status" value="1"/>
</dbReference>
<dbReference type="NCBIfam" id="TIGR03353">
    <property type="entry name" value="VI_chp_4"/>
    <property type="match status" value="1"/>
</dbReference>
<evidence type="ECO:0000313" key="2">
    <source>
        <dbReference type="Proteomes" id="UP001201701"/>
    </source>
</evidence>